<evidence type="ECO:0000313" key="3">
    <source>
        <dbReference type="Proteomes" id="UP000013893"/>
    </source>
</evidence>
<dbReference type="NCBIfam" id="TIGR02532">
    <property type="entry name" value="IV_pilin_GFxxxE"/>
    <property type="match status" value="1"/>
</dbReference>
<dbReference type="KEGG" id="saal:L336_0664"/>
<dbReference type="EMBL" id="CP005957">
    <property type="protein sequence ID" value="AGL62367.1"/>
    <property type="molecule type" value="Genomic_DNA"/>
</dbReference>
<feature type="transmembrane region" description="Helical" evidence="1">
    <location>
        <begin position="12"/>
        <end position="37"/>
    </location>
</feature>
<keyword evidence="3" id="KW-1185">Reference proteome</keyword>
<keyword evidence="1" id="KW-0812">Transmembrane</keyword>
<proteinExistence type="predicted"/>
<dbReference type="Pfam" id="PF07963">
    <property type="entry name" value="N_methyl"/>
    <property type="match status" value="1"/>
</dbReference>
<sequence>MSNRACSKGFTLIELMISMTFLSILLIAITVATLQIMHQYSKGMTVKSINQIGRNLADSIRRDARSLSTVGGGKYVAPNTIGAGGLGRLCLGSASYIWNTDSALRDGTGVKYTGVPSPRMIAMARVNDQGGQYCLPVSGNYRMDVPATLATEMLSNSLDTTTATTGTFTELALYEMTLTPMVTNNPGVLYTLQFTLGTNQSGTIDTVDQSCLNQSNTTSNYDFCAVNKFQIVLRMG</sequence>
<protein>
    <recommendedName>
        <fullName evidence="4">Prepilin-type N-terminal cleavage/methylation domain-containing protein</fullName>
    </recommendedName>
</protein>
<name>R4PX75_9BACT</name>
<evidence type="ECO:0000313" key="2">
    <source>
        <dbReference type="EMBL" id="AGL62367.1"/>
    </source>
</evidence>
<evidence type="ECO:0000256" key="1">
    <source>
        <dbReference type="SAM" id="Phobius"/>
    </source>
</evidence>
<dbReference type="AlphaFoldDB" id="R4PX75"/>
<accession>R4PX75</accession>
<dbReference type="InterPro" id="IPR012902">
    <property type="entry name" value="N_methyl_site"/>
</dbReference>
<keyword evidence="1" id="KW-0472">Membrane</keyword>
<keyword evidence="1" id="KW-1133">Transmembrane helix</keyword>
<dbReference type="Proteomes" id="UP000013893">
    <property type="component" value="Chromosome"/>
</dbReference>
<evidence type="ECO:0008006" key="4">
    <source>
        <dbReference type="Google" id="ProtNLM"/>
    </source>
</evidence>
<reference evidence="2 3" key="1">
    <citation type="journal article" date="2013" name="Nat. Biotechnol.">
        <title>Genome sequences of rare, uncultured bacteria obtained by differential coverage binning of multiple metagenomes.</title>
        <authorList>
            <person name="Albertsen M."/>
            <person name="Hugenholtz P."/>
            <person name="Skarshewski A."/>
            <person name="Nielsen K.L."/>
            <person name="Tyson G.W."/>
            <person name="Nielsen P.H."/>
        </authorList>
    </citation>
    <scope>NUCLEOTIDE SEQUENCE [LARGE SCALE GENOMIC DNA]</scope>
    <source>
        <strain evidence="2">TM71</strain>
    </source>
</reference>
<dbReference type="STRING" id="1332188.L336_0664"/>
<organism evidence="2 3">
    <name type="scientific">Candidatus Saccharimonas aalborgensis</name>
    <dbReference type="NCBI Taxonomy" id="1332188"/>
    <lineage>
        <taxon>Bacteria</taxon>
        <taxon>Candidatus Saccharimonadota</taxon>
        <taxon>Candidatus Saccharimonadia</taxon>
        <taxon>Candidatus Saccharimonadales</taxon>
        <taxon>Candidatus Saccharimonadaceae</taxon>
        <taxon>Candidatus Saccharimonas</taxon>
    </lineage>
</organism>
<gene>
    <name evidence="2" type="ORF">L336_0664</name>
</gene>
<dbReference type="RefSeq" id="WP_015641817.1">
    <property type="nucleotide sequence ID" value="NC_021219.1"/>
</dbReference>
<dbReference type="PROSITE" id="PS00409">
    <property type="entry name" value="PROKAR_NTER_METHYL"/>
    <property type="match status" value="1"/>
</dbReference>
<dbReference type="HOGENOM" id="CLU_1193070_0_0_0"/>